<protein>
    <submittedName>
        <fullName evidence="3">Glycosyltransferase</fullName>
    </submittedName>
</protein>
<dbReference type="PANTHER" id="PTHR48050:SF13">
    <property type="entry name" value="STEROL 3-BETA-GLUCOSYLTRANSFERASE UGT80A2"/>
    <property type="match status" value="1"/>
</dbReference>
<organism evidence="3 4">
    <name type="scientific">Nocardia halotolerans</name>
    <dbReference type="NCBI Taxonomy" id="1755878"/>
    <lineage>
        <taxon>Bacteria</taxon>
        <taxon>Bacillati</taxon>
        <taxon>Actinomycetota</taxon>
        <taxon>Actinomycetes</taxon>
        <taxon>Mycobacteriales</taxon>
        <taxon>Nocardiaceae</taxon>
        <taxon>Nocardia</taxon>
    </lineage>
</organism>
<reference evidence="4" key="1">
    <citation type="journal article" date="2019" name="Int. J. Syst. Evol. Microbiol.">
        <title>The Global Catalogue of Microorganisms (GCM) 10K type strain sequencing project: providing services to taxonomists for standard genome sequencing and annotation.</title>
        <authorList>
            <consortium name="The Broad Institute Genomics Platform"/>
            <consortium name="The Broad Institute Genome Sequencing Center for Infectious Disease"/>
            <person name="Wu L."/>
            <person name="Ma J."/>
        </authorList>
    </citation>
    <scope>NUCLEOTIDE SEQUENCE [LARGE SCALE GENOMIC DNA]</scope>
    <source>
        <strain evidence="4">IBRC-M 10490</strain>
    </source>
</reference>
<dbReference type="InterPro" id="IPR002213">
    <property type="entry name" value="UDP_glucos_trans"/>
</dbReference>
<feature type="domain" description="Erythromycin biosynthesis protein CIII-like C-terminal" evidence="2">
    <location>
        <begin position="308"/>
        <end position="393"/>
    </location>
</feature>
<dbReference type="Pfam" id="PF06722">
    <property type="entry name" value="EryCIII-like_C"/>
    <property type="match status" value="1"/>
</dbReference>
<dbReference type="Proteomes" id="UP001595844">
    <property type="component" value="Unassembled WGS sequence"/>
</dbReference>
<sequence>MRALLAFTGSRGDAQPGILLARALRARGHEVTLALAPNLLAFAAEYGVPAVAFGRDSAELLRAQRTDHRFTSRDPRARLRALFELQRRGVPEALNGLRTLAPGHDVLVAGMAGEEVGESVARAVRLPFAALHFFPIQPNTAVPVVPARWAERVPGVVHRWGWSALARARAAALAPVLPTVGRSPAAVPTTVGTLWIQAYDARLFPGLAEEISGPFTGFPVDLPTGSTASGRDRGIRRRSGAEPPSPSAALHSWLDAGTAPIYVGFGSMDVGDPADLVAILRSVCARRGRRLLLVSGWASIVPQFGADLAVVDQVDHAEVLPRCVAAVHHGGAGTTAAALRAGVPQVICSVQADQPYWGQALRRLGLAATMPAKQLTAPRLQALLDRVDTPGARHRAHAYAAGFTTDGVERAADAIEALANIPQPIHVAGRPL</sequence>
<dbReference type="CDD" id="cd03784">
    <property type="entry name" value="GT1_Gtf-like"/>
    <property type="match status" value="1"/>
</dbReference>
<name>A0ABV8VB65_9NOCA</name>
<proteinExistence type="predicted"/>
<feature type="region of interest" description="Disordered" evidence="1">
    <location>
        <begin position="222"/>
        <end position="248"/>
    </location>
</feature>
<evidence type="ECO:0000259" key="2">
    <source>
        <dbReference type="Pfam" id="PF06722"/>
    </source>
</evidence>
<keyword evidence="4" id="KW-1185">Reference proteome</keyword>
<dbReference type="PANTHER" id="PTHR48050">
    <property type="entry name" value="STEROL 3-BETA-GLUCOSYLTRANSFERASE"/>
    <property type="match status" value="1"/>
</dbReference>
<dbReference type="InterPro" id="IPR050426">
    <property type="entry name" value="Glycosyltransferase_28"/>
</dbReference>
<evidence type="ECO:0000313" key="3">
    <source>
        <dbReference type="EMBL" id="MFC4372742.1"/>
    </source>
</evidence>
<dbReference type="EMBL" id="JBHSDL010000002">
    <property type="protein sequence ID" value="MFC4372742.1"/>
    <property type="molecule type" value="Genomic_DNA"/>
</dbReference>
<evidence type="ECO:0000313" key="4">
    <source>
        <dbReference type="Proteomes" id="UP001595844"/>
    </source>
</evidence>
<dbReference type="SUPFAM" id="SSF53756">
    <property type="entry name" value="UDP-Glycosyltransferase/glycogen phosphorylase"/>
    <property type="match status" value="1"/>
</dbReference>
<comment type="caution">
    <text evidence="3">The sequence shown here is derived from an EMBL/GenBank/DDBJ whole genome shotgun (WGS) entry which is preliminary data.</text>
</comment>
<gene>
    <name evidence="3" type="ORF">ACFO5K_01410</name>
</gene>
<evidence type="ECO:0000256" key="1">
    <source>
        <dbReference type="SAM" id="MobiDB-lite"/>
    </source>
</evidence>
<dbReference type="InterPro" id="IPR010610">
    <property type="entry name" value="EryCIII-like_C"/>
</dbReference>
<dbReference type="Gene3D" id="3.40.50.2000">
    <property type="entry name" value="Glycogen Phosphorylase B"/>
    <property type="match status" value="2"/>
</dbReference>
<dbReference type="RefSeq" id="WP_378555266.1">
    <property type="nucleotide sequence ID" value="NZ_JBHSDL010000002.1"/>
</dbReference>
<accession>A0ABV8VB65</accession>